<sequence length="66" mass="7883">MPKAGRFSTDDVETKPEYHDSRWNRCRYCGCDGDLRWGTCFPCAMGNIVQRWWHRMAVKIHLVKEH</sequence>
<dbReference type="EMBL" id="LAZR01002504">
    <property type="protein sequence ID" value="KKN29169.1"/>
    <property type="molecule type" value="Genomic_DNA"/>
</dbReference>
<comment type="caution">
    <text evidence="1">The sequence shown here is derived from an EMBL/GenBank/DDBJ whole genome shotgun (WGS) entry which is preliminary data.</text>
</comment>
<evidence type="ECO:0000313" key="1">
    <source>
        <dbReference type="EMBL" id="KKN29169.1"/>
    </source>
</evidence>
<dbReference type="AlphaFoldDB" id="A0A0F9PG78"/>
<name>A0A0F9PG78_9ZZZZ</name>
<protein>
    <submittedName>
        <fullName evidence="1">Uncharacterized protein</fullName>
    </submittedName>
</protein>
<proteinExistence type="predicted"/>
<reference evidence="1" key="1">
    <citation type="journal article" date="2015" name="Nature">
        <title>Complex archaea that bridge the gap between prokaryotes and eukaryotes.</title>
        <authorList>
            <person name="Spang A."/>
            <person name="Saw J.H."/>
            <person name="Jorgensen S.L."/>
            <person name="Zaremba-Niedzwiedzka K."/>
            <person name="Martijn J."/>
            <person name="Lind A.E."/>
            <person name="van Eijk R."/>
            <person name="Schleper C."/>
            <person name="Guy L."/>
            <person name="Ettema T.J."/>
        </authorList>
    </citation>
    <scope>NUCLEOTIDE SEQUENCE</scope>
</reference>
<accession>A0A0F9PG78</accession>
<gene>
    <name evidence="1" type="ORF">LCGC14_0846750</name>
</gene>
<organism evidence="1">
    <name type="scientific">marine sediment metagenome</name>
    <dbReference type="NCBI Taxonomy" id="412755"/>
    <lineage>
        <taxon>unclassified sequences</taxon>
        <taxon>metagenomes</taxon>
        <taxon>ecological metagenomes</taxon>
    </lineage>
</organism>